<dbReference type="OrthoDB" id="4272688at2"/>
<evidence type="ECO:0000313" key="2">
    <source>
        <dbReference type="Proteomes" id="UP000214720"/>
    </source>
</evidence>
<evidence type="ECO:0000313" key="1">
    <source>
        <dbReference type="EMBL" id="OXC75668.1"/>
    </source>
</evidence>
<dbReference type="Proteomes" id="UP000214720">
    <property type="component" value="Unassembled WGS sequence"/>
</dbReference>
<name>A0A226WYI0_CABSO</name>
<dbReference type="AlphaFoldDB" id="A0A226WYI0"/>
<accession>A0A226WYI0</accession>
<comment type="caution">
    <text evidence="1">The sequence shown here is derived from an EMBL/GenBank/DDBJ whole genome shotgun (WGS) entry which is preliminary data.</text>
</comment>
<protein>
    <submittedName>
        <fullName evidence="1">Uncharacterized protein</fullName>
    </submittedName>
</protein>
<gene>
    <name evidence="1" type="ORF">BSU04_25905</name>
</gene>
<dbReference type="EMBL" id="MTHB01000165">
    <property type="protein sequence ID" value="OXC75668.1"/>
    <property type="molecule type" value="Genomic_DNA"/>
</dbReference>
<reference evidence="2" key="1">
    <citation type="submission" date="2017-01" db="EMBL/GenBank/DDBJ databases">
        <title>Genome Analysis of Deinococcus marmoris KOPRI26562.</title>
        <authorList>
            <person name="Kim J.H."/>
            <person name="Oh H.-M."/>
        </authorList>
    </citation>
    <scope>NUCLEOTIDE SEQUENCE [LARGE SCALE GENOMIC DNA]</scope>
    <source>
        <strain evidence="2">PAMC 26633</strain>
    </source>
</reference>
<organism evidence="1 2">
    <name type="scientific">Caballeronia sordidicola</name>
    <name type="common">Burkholderia sordidicola</name>
    <dbReference type="NCBI Taxonomy" id="196367"/>
    <lineage>
        <taxon>Bacteria</taxon>
        <taxon>Pseudomonadati</taxon>
        <taxon>Pseudomonadota</taxon>
        <taxon>Betaproteobacteria</taxon>
        <taxon>Burkholderiales</taxon>
        <taxon>Burkholderiaceae</taxon>
        <taxon>Caballeronia</taxon>
    </lineage>
</organism>
<sequence length="122" mass="13700">MNQPKLNVAAMQWSALDHIADVKPIGDADAACLEEIRQVLLKHGQTARFGVSLLHSHFDLAPEEMMLEETNVETREQWVRPVSRQYLTDNGIVAQTTVVSFDERGMNQLCGCNPRSSGHFHL</sequence>
<proteinExistence type="predicted"/>
<dbReference type="RefSeq" id="WP_089163011.1">
    <property type="nucleotide sequence ID" value="NZ_MTHB01000165.1"/>
</dbReference>